<evidence type="ECO:0000256" key="6">
    <source>
        <dbReference type="ARBA" id="ARBA00022989"/>
    </source>
</evidence>
<keyword evidence="6 10" id="KW-1133">Transmembrane helix</keyword>
<dbReference type="Gene3D" id="3.30.40.10">
    <property type="entry name" value="Zinc/RING finger domain, C3HC4 (zinc finger)"/>
    <property type="match status" value="1"/>
</dbReference>
<sequence length="181" mass="19189">MRMLKDNNNPTAAAVDVSLALLLVTPASAAAAAGAGGVLQPPPAGGSDASFDADMVIILAAMLCVLVCAIGLDLLIRCFRLHCGRTLRRHVAAWHAAATMAAPADARPMKERKLMRSIPVVVYEAKAGVSAAEECVICLGELDDGEKVRVLTRCYPGFHVECIDMWLDTNPSCPTCWNSLL</sequence>
<evidence type="ECO:0000256" key="2">
    <source>
        <dbReference type="ARBA" id="ARBA00022679"/>
    </source>
</evidence>
<keyword evidence="9" id="KW-0863">Zinc-finger</keyword>
<keyword evidence="4" id="KW-0479">Metal-binding</keyword>
<keyword evidence="13" id="KW-1185">Reference proteome</keyword>
<evidence type="ECO:0000256" key="3">
    <source>
        <dbReference type="ARBA" id="ARBA00022692"/>
    </source>
</evidence>
<comment type="similarity">
    <text evidence="8">Belongs to the RING-type zinc finger family. ATL subfamily.</text>
</comment>
<gene>
    <name evidence="12" type="ORF">PVAP13_3NG232042</name>
</gene>
<protein>
    <recommendedName>
        <fullName evidence="11">RING-type domain-containing protein</fullName>
    </recommendedName>
</protein>
<keyword evidence="3 10" id="KW-0812">Transmembrane</keyword>
<comment type="subcellular location">
    <subcellularLocation>
        <location evidence="1">Membrane</location>
        <topology evidence="1">Single-pass membrane protein</topology>
    </subcellularLocation>
</comment>
<dbReference type="GO" id="GO:0016567">
    <property type="term" value="P:protein ubiquitination"/>
    <property type="evidence" value="ECO:0007669"/>
    <property type="project" value="InterPro"/>
</dbReference>
<keyword evidence="2" id="KW-0808">Transferase</keyword>
<name>A0A8T0TUT4_PANVG</name>
<keyword evidence="5" id="KW-0862">Zinc</keyword>
<dbReference type="InterPro" id="IPR044602">
    <property type="entry name" value="ATL10/ATL72-79-like"/>
</dbReference>
<dbReference type="SUPFAM" id="SSF57850">
    <property type="entry name" value="RING/U-box"/>
    <property type="match status" value="1"/>
</dbReference>
<dbReference type="InterPro" id="IPR001841">
    <property type="entry name" value="Znf_RING"/>
</dbReference>
<evidence type="ECO:0000256" key="10">
    <source>
        <dbReference type="SAM" id="Phobius"/>
    </source>
</evidence>
<feature type="transmembrane region" description="Helical" evidence="10">
    <location>
        <begin position="55"/>
        <end position="79"/>
    </location>
</feature>
<comment type="caution">
    <text evidence="12">The sequence shown here is derived from an EMBL/GenBank/DDBJ whole genome shotgun (WGS) entry which is preliminary data.</text>
</comment>
<dbReference type="GO" id="GO:0008270">
    <property type="term" value="F:zinc ion binding"/>
    <property type="evidence" value="ECO:0007669"/>
    <property type="project" value="UniProtKB-KW"/>
</dbReference>
<dbReference type="GO" id="GO:0016020">
    <property type="term" value="C:membrane"/>
    <property type="evidence" value="ECO:0007669"/>
    <property type="project" value="UniProtKB-SubCell"/>
</dbReference>
<proteinExistence type="inferred from homology"/>
<dbReference type="SMART" id="SM00184">
    <property type="entry name" value="RING"/>
    <property type="match status" value="1"/>
</dbReference>
<dbReference type="PROSITE" id="PS50089">
    <property type="entry name" value="ZF_RING_2"/>
    <property type="match status" value="1"/>
</dbReference>
<dbReference type="GO" id="GO:0016740">
    <property type="term" value="F:transferase activity"/>
    <property type="evidence" value="ECO:0007669"/>
    <property type="project" value="UniProtKB-KW"/>
</dbReference>
<dbReference type="InterPro" id="IPR013083">
    <property type="entry name" value="Znf_RING/FYVE/PHD"/>
</dbReference>
<evidence type="ECO:0000256" key="8">
    <source>
        <dbReference type="ARBA" id="ARBA00024209"/>
    </source>
</evidence>
<evidence type="ECO:0000313" key="12">
    <source>
        <dbReference type="EMBL" id="KAG2614570.1"/>
    </source>
</evidence>
<dbReference type="Pfam" id="PF13639">
    <property type="entry name" value="zf-RING_2"/>
    <property type="match status" value="1"/>
</dbReference>
<accession>A0A8T0TUT4</accession>
<dbReference type="PANTHER" id="PTHR46905:SF21">
    <property type="entry name" value="RING-TYPE E3 UBIQUITIN TRANSFERASE"/>
    <property type="match status" value="1"/>
</dbReference>
<evidence type="ECO:0000256" key="4">
    <source>
        <dbReference type="ARBA" id="ARBA00022723"/>
    </source>
</evidence>
<feature type="domain" description="RING-type" evidence="11">
    <location>
        <begin position="135"/>
        <end position="176"/>
    </location>
</feature>
<reference evidence="12" key="1">
    <citation type="submission" date="2020-05" db="EMBL/GenBank/DDBJ databases">
        <title>WGS assembly of Panicum virgatum.</title>
        <authorList>
            <person name="Lovell J.T."/>
            <person name="Jenkins J."/>
            <person name="Shu S."/>
            <person name="Juenger T.E."/>
            <person name="Schmutz J."/>
        </authorList>
    </citation>
    <scope>NUCLEOTIDE SEQUENCE</scope>
    <source>
        <strain evidence="12">AP13</strain>
    </source>
</reference>
<keyword evidence="7 10" id="KW-0472">Membrane</keyword>
<evidence type="ECO:0000259" key="11">
    <source>
        <dbReference type="PROSITE" id="PS50089"/>
    </source>
</evidence>
<evidence type="ECO:0000256" key="7">
    <source>
        <dbReference type="ARBA" id="ARBA00023136"/>
    </source>
</evidence>
<dbReference type="Proteomes" id="UP000823388">
    <property type="component" value="Chromosome 3N"/>
</dbReference>
<organism evidence="12 13">
    <name type="scientific">Panicum virgatum</name>
    <name type="common">Blackwell switchgrass</name>
    <dbReference type="NCBI Taxonomy" id="38727"/>
    <lineage>
        <taxon>Eukaryota</taxon>
        <taxon>Viridiplantae</taxon>
        <taxon>Streptophyta</taxon>
        <taxon>Embryophyta</taxon>
        <taxon>Tracheophyta</taxon>
        <taxon>Spermatophyta</taxon>
        <taxon>Magnoliopsida</taxon>
        <taxon>Liliopsida</taxon>
        <taxon>Poales</taxon>
        <taxon>Poaceae</taxon>
        <taxon>PACMAD clade</taxon>
        <taxon>Panicoideae</taxon>
        <taxon>Panicodae</taxon>
        <taxon>Paniceae</taxon>
        <taxon>Panicinae</taxon>
        <taxon>Panicum</taxon>
        <taxon>Panicum sect. Hiantes</taxon>
    </lineage>
</organism>
<evidence type="ECO:0000256" key="9">
    <source>
        <dbReference type="PROSITE-ProRule" id="PRU00175"/>
    </source>
</evidence>
<evidence type="ECO:0000256" key="1">
    <source>
        <dbReference type="ARBA" id="ARBA00004167"/>
    </source>
</evidence>
<evidence type="ECO:0000313" key="13">
    <source>
        <dbReference type="Proteomes" id="UP000823388"/>
    </source>
</evidence>
<feature type="non-terminal residue" evidence="12">
    <location>
        <position position="181"/>
    </location>
</feature>
<dbReference type="AlphaFoldDB" id="A0A8T0TUT4"/>
<dbReference type="EMBL" id="CM029042">
    <property type="protein sequence ID" value="KAG2614570.1"/>
    <property type="molecule type" value="Genomic_DNA"/>
</dbReference>
<evidence type="ECO:0000256" key="5">
    <source>
        <dbReference type="ARBA" id="ARBA00022833"/>
    </source>
</evidence>
<dbReference type="PANTHER" id="PTHR46905">
    <property type="entry name" value="RING-H2 FINGER PROTEIN ATL78"/>
    <property type="match status" value="1"/>
</dbReference>